<keyword evidence="7" id="KW-0391">Immunity</keyword>
<evidence type="ECO:0000256" key="8">
    <source>
        <dbReference type="ARBA" id="ARBA00023198"/>
    </source>
</evidence>
<keyword evidence="3" id="KW-0808">Transferase</keyword>
<dbReference type="GO" id="GO:0005829">
    <property type="term" value="C:cytosol"/>
    <property type="evidence" value="ECO:0007669"/>
    <property type="project" value="UniProtKB-SubCell"/>
</dbReference>
<sequence length="545" mass="61305">MEMALPSRKTRLVGDESLENWEPVGSGGFGDVYTARHKDWGFDVAIKIPRTDVGYKEATLMEMVSFEFVLRVYGIYQRSLSTSGGSMQRGIVMEFMRRGSVESLMNDLSGPPPWSLAFRLAHQVAAGMNFLHAERIVHQDLKPSNVLLTENLDARLADFGLSRVSTSALTSSSEQTGETGGTYKYMPPEAFDASYRPVRDFDIYSYGILLWSIVTGEEPYPAVADYSLVKMLVADKGQRPPCEDLEKMGVEGLKELVGLMKRCWVKDPNKRPKFNKVLKETEELFSKHRTAIRDAVDQVLKRLDSPNGNQHSETSASNRRPPHQAPERSKSIDEVDMPSPITRHPPTQDSPNSNQLSDTSASNRRPPHQAPERSKSIDEVDMPSPITRHPPTQDSPNSNQLSDTSASNRHPPHQAPERSISNNEVDMPSPITRHPPTQGMRREVFHQDASHSSAKHMTDEEKENFVNVKKADLIQRVKLVVKIAEELGNMVNPETYDNIRAEKTSREQMRVLYTLLDSEGKKIKAAFYDALKRNHQLLVEDLGGF</sequence>
<dbReference type="GO" id="GO:0031349">
    <property type="term" value="P:positive regulation of defense response"/>
    <property type="evidence" value="ECO:0007669"/>
    <property type="project" value="UniProtKB-ARBA"/>
</dbReference>
<dbReference type="GO" id="GO:0045087">
    <property type="term" value="P:innate immune response"/>
    <property type="evidence" value="ECO:0007669"/>
    <property type="project" value="UniProtKB-KW"/>
</dbReference>
<keyword evidence="2" id="KW-0963">Cytoplasm</keyword>
<dbReference type="InterPro" id="IPR011009">
    <property type="entry name" value="Kinase-like_dom_sf"/>
</dbReference>
<dbReference type="PROSITE" id="PS00107">
    <property type="entry name" value="PROTEIN_KINASE_ATP"/>
    <property type="match status" value="1"/>
</dbReference>
<dbReference type="PROSITE" id="PS00108">
    <property type="entry name" value="PROTEIN_KINASE_ST"/>
    <property type="match status" value="1"/>
</dbReference>
<feature type="domain" description="Protein kinase" evidence="11">
    <location>
        <begin position="18"/>
        <end position="285"/>
    </location>
</feature>
<dbReference type="PROSITE" id="PS50011">
    <property type="entry name" value="PROTEIN_KINASE_DOM"/>
    <property type="match status" value="1"/>
</dbReference>
<comment type="subcellular location">
    <subcellularLocation>
        <location evidence="1">Cytoplasm</location>
        <location evidence="1">Cytosol</location>
    </subcellularLocation>
</comment>
<keyword evidence="6 9" id="KW-0067">ATP-binding</keyword>
<reference evidence="13" key="2">
    <citation type="submission" date="2025-08" db="UniProtKB">
        <authorList>
            <consortium name="Ensembl"/>
        </authorList>
    </citation>
    <scope>IDENTIFICATION</scope>
</reference>
<dbReference type="Proteomes" id="UP000472265">
    <property type="component" value="Chromosome 8"/>
</dbReference>
<dbReference type="GO" id="GO:0005524">
    <property type="term" value="F:ATP binding"/>
    <property type="evidence" value="ECO:0007669"/>
    <property type="project" value="UniProtKB-UniRule"/>
</dbReference>
<reference evidence="13" key="1">
    <citation type="submission" date="2021-04" db="EMBL/GenBank/DDBJ databases">
        <authorList>
            <consortium name="Wellcome Sanger Institute Data Sharing"/>
        </authorList>
    </citation>
    <scope>NUCLEOTIDE SEQUENCE [LARGE SCALE GENOMIC DNA]</scope>
</reference>
<dbReference type="Gene3D" id="1.10.510.10">
    <property type="entry name" value="Transferase(Phosphotransferase) domain 1"/>
    <property type="match status" value="1"/>
</dbReference>
<evidence type="ECO:0000256" key="10">
    <source>
        <dbReference type="SAM" id="MobiDB-lite"/>
    </source>
</evidence>
<feature type="compositionally biased region" description="Polar residues" evidence="10">
    <location>
        <begin position="390"/>
        <end position="408"/>
    </location>
</feature>
<organism evidence="13 14">
    <name type="scientific">Sparus aurata</name>
    <name type="common">Gilthead sea bream</name>
    <dbReference type="NCBI Taxonomy" id="8175"/>
    <lineage>
        <taxon>Eukaryota</taxon>
        <taxon>Metazoa</taxon>
        <taxon>Chordata</taxon>
        <taxon>Craniata</taxon>
        <taxon>Vertebrata</taxon>
        <taxon>Euteleostomi</taxon>
        <taxon>Actinopterygii</taxon>
        <taxon>Neopterygii</taxon>
        <taxon>Teleostei</taxon>
        <taxon>Neoteleostei</taxon>
        <taxon>Acanthomorphata</taxon>
        <taxon>Eupercaria</taxon>
        <taxon>Spariformes</taxon>
        <taxon>Sparidae</taxon>
        <taxon>Sparus</taxon>
    </lineage>
</organism>
<dbReference type="GO" id="GO:0009893">
    <property type="term" value="P:positive regulation of metabolic process"/>
    <property type="evidence" value="ECO:0007669"/>
    <property type="project" value="UniProtKB-ARBA"/>
</dbReference>
<keyword evidence="3" id="KW-0723">Serine/threonine-protein kinase</keyword>
<evidence type="ECO:0000313" key="14">
    <source>
        <dbReference type="Proteomes" id="UP000472265"/>
    </source>
</evidence>
<keyword evidence="4" id="KW-0399">Innate immunity</keyword>
<feature type="compositionally biased region" description="Polar residues" evidence="10">
    <location>
        <begin position="306"/>
        <end position="318"/>
    </location>
</feature>
<accession>A0A671Y9E0</accession>
<dbReference type="InterPro" id="IPR001245">
    <property type="entry name" value="Ser-Thr/Tyr_kinase_cat_dom"/>
</dbReference>
<evidence type="ECO:0000256" key="2">
    <source>
        <dbReference type="ARBA" id="ARBA00022490"/>
    </source>
</evidence>
<feature type="compositionally biased region" description="Polar residues" evidence="10">
    <location>
        <begin position="345"/>
        <end position="363"/>
    </location>
</feature>
<proteinExistence type="predicted"/>
<dbReference type="AlphaFoldDB" id="A0A671Y9E0"/>
<feature type="binding site" evidence="9">
    <location>
        <position position="47"/>
    </location>
    <ligand>
        <name>ATP</name>
        <dbReference type="ChEBI" id="CHEBI:30616"/>
    </ligand>
</feature>
<dbReference type="InterPro" id="IPR008271">
    <property type="entry name" value="Ser/Thr_kinase_AS"/>
</dbReference>
<dbReference type="InterPro" id="IPR011029">
    <property type="entry name" value="DEATH-like_dom_sf"/>
</dbReference>
<evidence type="ECO:0000256" key="7">
    <source>
        <dbReference type="ARBA" id="ARBA00022859"/>
    </source>
</evidence>
<evidence type="ECO:0000256" key="1">
    <source>
        <dbReference type="ARBA" id="ARBA00004514"/>
    </source>
</evidence>
<evidence type="ECO:0000259" key="11">
    <source>
        <dbReference type="PROSITE" id="PS50011"/>
    </source>
</evidence>
<keyword evidence="5 9" id="KW-0547">Nucleotide-binding</keyword>
<dbReference type="Pfam" id="PF07714">
    <property type="entry name" value="PK_Tyr_Ser-Thr"/>
    <property type="match status" value="1"/>
</dbReference>
<name>A0A671Y9E0_SPAAU</name>
<dbReference type="InterPro" id="IPR001315">
    <property type="entry name" value="CARD"/>
</dbReference>
<dbReference type="PANTHER" id="PTHR44329:SF297">
    <property type="entry name" value="RECEPTOR-INTERACTING SERINE_THREONINE-PROTEIN KINASE 3"/>
    <property type="match status" value="1"/>
</dbReference>
<dbReference type="InParanoid" id="A0A671Y9E0"/>
<dbReference type="InterPro" id="IPR051681">
    <property type="entry name" value="Ser/Thr_Kinases-Pseudokinases"/>
</dbReference>
<dbReference type="SUPFAM" id="SSF56112">
    <property type="entry name" value="Protein kinase-like (PK-like)"/>
    <property type="match status" value="1"/>
</dbReference>
<dbReference type="GO" id="GO:0042981">
    <property type="term" value="P:regulation of apoptotic process"/>
    <property type="evidence" value="ECO:0007669"/>
    <property type="project" value="InterPro"/>
</dbReference>
<evidence type="ECO:0000256" key="3">
    <source>
        <dbReference type="ARBA" id="ARBA00022527"/>
    </source>
</evidence>
<dbReference type="GO" id="GO:0043123">
    <property type="term" value="P:positive regulation of canonical NF-kappaB signal transduction"/>
    <property type="evidence" value="ECO:0007669"/>
    <property type="project" value="UniProtKB-ARBA"/>
</dbReference>
<dbReference type="CDD" id="cd08330">
    <property type="entry name" value="CARD_ASC_NALP1"/>
    <property type="match status" value="1"/>
</dbReference>
<evidence type="ECO:0000256" key="5">
    <source>
        <dbReference type="ARBA" id="ARBA00022741"/>
    </source>
</evidence>
<evidence type="ECO:0000256" key="6">
    <source>
        <dbReference type="ARBA" id="ARBA00022840"/>
    </source>
</evidence>
<keyword evidence="8" id="KW-0395">Inflammatory response</keyword>
<feature type="region of interest" description="Disordered" evidence="10">
    <location>
        <begin position="303"/>
        <end position="439"/>
    </location>
</feature>
<dbReference type="GO" id="GO:0006954">
    <property type="term" value="P:inflammatory response"/>
    <property type="evidence" value="ECO:0007669"/>
    <property type="project" value="UniProtKB-KW"/>
</dbReference>
<dbReference type="PANTHER" id="PTHR44329">
    <property type="entry name" value="SERINE/THREONINE-PROTEIN KINASE TNNI3K-RELATED"/>
    <property type="match status" value="1"/>
</dbReference>
<evidence type="ECO:0000313" key="13">
    <source>
        <dbReference type="Ensembl" id="ENSSAUP00010059651.1"/>
    </source>
</evidence>
<evidence type="ECO:0000256" key="4">
    <source>
        <dbReference type="ARBA" id="ARBA00022588"/>
    </source>
</evidence>
<protein>
    <submittedName>
        <fullName evidence="13">Receptor-interacting serine/threonine-protein kinase 3-like</fullName>
    </submittedName>
</protein>
<dbReference type="GO" id="GO:0004706">
    <property type="term" value="F:JUN kinase kinase kinase activity"/>
    <property type="evidence" value="ECO:0007669"/>
    <property type="project" value="TreeGrafter"/>
</dbReference>
<dbReference type="InterPro" id="IPR017441">
    <property type="entry name" value="Protein_kinase_ATP_BS"/>
</dbReference>
<feature type="domain" description="CARD" evidence="12">
    <location>
        <begin position="458"/>
        <end position="545"/>
    </location>
</feature>
<dbReference type="InterPro" id="IPR000719">
    <property type="entry name" value="Prot_kinase_dom"/>
</dbReference>
<gene>
    <name evidence="13" type="primary">LOC115586810</name>
</gene>
<dbReference type="Ensembl" id="ENSSAUT00010062569.1">
    <property type="protein sequence ID" value="ENSSAUP00010059651.1"/>
    <property type="gene ID" value="ENSSAUG00010024224.1"/>
</dbReference>
<evidence type="ECO:0000256" key="9">
    <source>
        <dbReference type="PROSITE-ProRule" id="PRU10141"/>
    </source>
</evidence>
<dbReference type="SUPFAM" id="SSF47986">
    <property type="entry name" value="DEATH domain"/>
    <property type="match status" value="1"/>
</dbReference>
<evidence type="ECO:0000259" key="12">
    <source>
        <dbReference type="PROSITE" id="PS50209"/>
    </source>
</evidence>
<dbReference type="Pfam" id="PF00619">
    <property type="entry name" value="CARD"/>
    <property type="match status" value="1"/>
</dbReference>
<dbReference type="Gene3D" id="1.10.533.10">
    <property type="entry name" value="Death Domain, Fas"/>
    <property type="match status" value="1"/>
</dbReference>
<reference evidence="13" key="3">
    <citation type="submission" date="2025-09" db="UniProtKB">
        <authorList>
            <consortium name="Ensembl"/>
        </authorList>
    </citation>
    <scope>IDENTIFICATION</scope>
</reference>
<dbReference type="SMART" id="SM00220">
    <property type="entry name" value="S_TKc"/>
    <property type="match status" value="1"/>
</dbReference>
<dbReference type="PROSITE" id="PS50209">
    <property type="entry name" value="CARD"/>
    <property type="match status" value="1"/>
</dbReference>
<dbReference type="InterPro" id="IPR033516">
    <property type="entry name" value="CARD8/ASC/NALP1_CARD"/>
</dbReference>
<keyword evidence="3" id="KW-0418">Kinase</keyword>
<dbReference type="GeneTree" id="ENSGT00940000160206"/>
<keyword evidence="14" id="KW-1185">Reference proteome</keyword>